<keyword evidence="1" id="KW-0732">Signal</keyword>
<dbReference type="SUPFAM" id="SSF51445">
    <property type="entry name" value="(Trans)glycosidases"/>
    <property type="match status" value="1"/>
</dbReference>
<dbReference type="InterPro" id="IPR017853">
    <property type="entry name" value="GH"/>
</dbReference>
<dbReference type="AlphaFoldDB" id="A0A6C2TZK6"/>
<accession>A0A6C2TZK6</accession>
<evidence type="ECO:0000313" key="3">
    <source>
        <dbReference type="Proteomes" id="UP000366872"/>
    </source>
</evidence>
<organism evidence="2 3">
    <name type="scientific">Pontiella desulfatans</name>
    <dbReference type="NCBI Taxonomy" id="2750659"/>
    <lineage>
        <taxon>Bacteria</taxon>
        <taxon>Pseudomonadati</taxon>
        <taxon>Kiritimatiellota</taxon>
        <taxon>Kiritimatiellia</taxon>
        <taxon>Kiritimatiellales</taxon>
        <taxon>Pontiellaceae</taxon>
        <taxon>Pontiella</taxon>
    </lineage>
</organism>
<keyword evidence="3" id="KW-1185">Reference proteome</keyword>
<proteinExistence type="predicted"/>
<name>A0A6C2TZK6_PONDE</name>
<sequence length="601" mass="69343">MTLRTLIPCILLFVAAAVADQRGKGWYGTIVSCPGDEQFQRIYVQDATLYHDDGDEVALWGVNFQSAMSWEWHRTQSGKGRSQKVDVVQWKSIVNRGFDEIQQMGCDIIRIHLCPGDLADAQGNLIETVWLDMLDYTMAECHRRGIYVNFALLNHLGAEKGRDAILNYALKEHKWEAMVVPGKLEATDNYIRQLVNRPNPYDGGRIYKEYPGWIIAEIMNEPTWPKSVPSEREFPDGVRVYEEWLSANGQQDSSNAWNLFKTESIRTYINRIDRLLYEERVPAVACWNLFWSQGPLHQGWESFDAAVDSAVPVVSFSTYPGQNDAQKSGRRDLSDRNYLPYLEQSYRDREWQGWLQEKRFKGKKASIVYEYETWHNQSTYLYPAMAKYFRAQGAQVATMWTYYLYDNREGGLSRNHSHNLNMVTTPRKAASFLIAGQVFKNTPRYVPYETTEDEADRFGNAALSFSLDLSAYADEEQLIHTGDLKNDFIELPRIPKRIAGYSSSPFVQYEGKGMYFLKAVFEGEKFSNRWMLKIMPHAVFADEGRAVVNHNKAFPLSLDIPGMDRRQWAVFRIENGKHTRVQTKPPSITFSAKPGEYEIRK</sequence>
<feature type="chain" id="PRO_5025515070" description="Glycoside hydrolase family 5 domain-containing protein" evidence="1">
    <location>
        <begin position="20"/>
        <end position="601"/>
    </location>
</feature>
<protein>
    <recommendedName>
        <fullName evidence="4">Glycoside hydrolase family 5 domain-containing protein</fullName>
    </recommendedName>
</protein>
<dbReference type="EMBL" id="CAAHFG010000001">
    <property type="protein sequence ID" value="VGO13035.1"/>
    <property type="molecule type" value="Genomic_DNA"/>
</dbReference>
<evidence type="ECO:0000256" key="1">
    <source>
        <dbReference type="SAM" id="SignalP"/>
    </source>
</evidence>
<evidence type="ECO:0008006" key="4">
    <source>
        <dbReference type="Google" id="ProtNLM"/>
    </source>
</evidence>
<dbReference type="RefSeq" id="WP_136078653.1">
    <property type="nucleotide sequence ID" value="NZ_CAAHFG010000001.1"/>
</dbReference>
<dbReference type="Proteomes" id="UP000366872">
    <property type="component" value="Unassembled WGS sequence"/>
</dbReference>
<reference evidence="2 3" key="1">
    <citation type="submission" date="2019-04" db="EMBL/GenBank/DDBJ databases">
        <authorList>
            <person name="Van Vliet M D."/>
        </authorList>
    </citation>
    <scope>NUCLEOTIDE SEQUENCE [LARGE SCALE GENOMIC DNA]</scope>
    <source>
        <strain evidence="2 3">F1</strain>
    </source>
</reference>
<evidence type="ECO:0000313" key="2">
    <source>
        <dbReference type="EMBL" id="VGO13035.1"/>
    </source>
</evidence>
<feature type="signal peptide" evidence="1">
    <location>
        <begin position="1"/>
        <end position="19"/>
    </location>
</feature>
<dbReference type="Gene3D" id="3.20.20.80">
    <property type="entry name" value="Glycosidases"/>
    <property type="match status" value="1"/>
</dbReference>
<gene>
    <name evidence="2" type="ORF">PDESU_01589</name>
</gene>